<proteinExistence type="predicted"/>
<keyword evidence="2" id="KW-1185">Reference proteome</keyword>
<accession>A0A068LMH0</accession>
<evidence type="ECO:0000313" key="2">
    <source>
        <dbReference type="Proteomes" id="UP000203240"/>
    </source>
</evidence>
<dbReference type="GeneID" id="20003934"/>
<reference evidence="1 2" key="1">
    <citation type="journal article" date="2015" name="Genome Announc.">
        <title>A Distinct Group II Alphabaculovirus Isolated from a Peridroma Species.</title>
        <authorList>
            <person name="Rohrmann G.F."/>
            <person name="Erlandson M.A."/>
            <person name="Theilmann D.A."/>
        </authorList>
    </citation>
    <scope>NUCLEOTIDE SEQUENCE [LARGE SCALE GENOMIC DNA]</scope>
    <source>
        <strain evidence="1">GR_167</strain>
    </source>
</reference>
<evidence type="ECO:0000313" key="1">
    <source>
        <dbReference type="EMBL" id="AIE47751.1"/>
    </source>
</evidence>
<sequence length="200" mass="22040">MTELVERPAALKIVRHEEYQIEILLRLSVVDDGDLVVARANRASEQVVAVLVGTERVEHRAQLRQQGSVGGAIALGVAHVRVGALAAGKLPIEVDAVKELPGDEVLLHRVDKRLARRLVVHVEERVGQRPAADRGQHFEVRVGALQRHQLAKVALVRLVPRGHAFLRFLYGRPRIVDGHLEVGAAGARSLQRLEAARHSF</sequence>
<name>A0A068LMH0_9ABAC</name>
<dbReference type="Proteomes" id="UP000203240">
    <property type="component" value="Segment"/>
</dbReference>
<organism evidence="1 2">
    <name type="scientific">Peridroma alphabaculovirus</name>
    <dbReference type="NCBI Taxonomy" id="1346829"/>
    <lineage>
        <taxon>Viruses</taxon>
        <taxon>Viruses incertae sedis</taxon>
        <taxon>Naldaviricetes</taxon>
        <taxon>Lefavirales</taxon>
        <taxon>Baculoviridae</taxon>
        <taxon>Alphabaculovirus</taxon>
    </lineage>
</organism>
<protein>
    <submittedName>
        <fullName evidence="1">Uncharacterized protein</fullName>
    </submittedName>
</protein>
<dbReference type="EMBL" id="KM009991">
    <property type="protein sequence ID" value="AIE47751.1"/>
    <property type="molecule type" value="Genomic_DNA"/>
</dbReference>
<dbReference type="RefSeq" id="YP_009049846.1">
    <property type="nucleotide sequence ID" value="NC_024625.1"/>
</dbReference>
<gene>
    <name evidence="1" type="ORF">pesp020</name>
</gene>